<dbReference type="PANTHER" id="PTHR23539">
    <property type="entry name" value="MFS TRANSPORTER"/>
    <property type="match status" value="1"/>
</dbReference>
<sequence>MRTARSLDALNFFLADVRDGLGPYLAVYLLAVHHWDQAGTGLVLSLAGIAGLVAQAPAGALVDHSRAKRGLIVLAAVTVTLVCLVIPLWPSFWPVALAQLASGAASAIFPPVIAAVTLGLVGHAAFTRRTGRNEAWNHAGNAFAALAAGALSLWWGPIAVFWLLGAMALASLAAVFAIPGEAIDHDLARGLDPGAAGGGAERPSGWRVLLTCRPLLIFALCVALFHLANAAMLPLVGQKLAQQDLNSGTALMSACIVAAQLVMIPMAWLVGARADAWGRKPLFLAGFVVLAARGALYTLSDDPWWLVAVQAMDGVGAGLFGALFPVIIADLTRGTGHFNVSLGAVATAQGIGASLSNAMAGLIAAEMGYDAAFLTLAAIAAIAGLVFWWAMPESRRAAPRHGLGLATA</sequence>
<gene>
    <name evidence="6" type="ORF">DOO78_16050</name>
</gene>
<feature type="transmembrane region" description="Helical" evidence="4">
    <location>
        <begin position="215"/>
        <end position="237"/>
    </location>
</feature>
<dbReference type="EMBL" id="QLIX01000012">
    <property type="protein sequence ID" value="RAI57995.1"/>
    <property type="molecule type" value="Genomic_DNA"/>
</dbReference>
<keyword evidence="2 4" id="KW-1133">Transmembrane helix</keyword>
<feature type="transmembrane region" description="Helical" evidence="4">
    <location>
        <begin position="305"/>
        <end position="328"/>
    </location>
</feature>
<dbReference type="OrthoDB" id="9812574at2"/>
<proteinExistence type="predicted"/>
<feature type="transmembrane region" description="Helical" evidence="4">
    <location>
        <begin position="340"/>
        <end position="365"/>
    </location>
</feature>
<feature type="transmembrane region" description="Helical" evidence="4">
    <location>
        <begin position="138"/>
        <end position="155"/>
    </location>
</feature>
<feature type="transmembrane region" description="Helical" evidence="4">
    <location>
        <begin position="104"/>
        <end position="126"/>
    </location>
</feature>
<dbReference type="AlphaFoldDB" id="A0A327M6D9"/>
<evidence type="ECO:0000256" key="4">
    <source>
        <dbReference type="SAM" id="Phobius"/>
    </source>
</evidence>
<name>A0A327M6D9_9PROT</name>
<feature type="domain" description="Major facilitator superfamily (MFS) profile" evidence="5">
    <location>
        <begin position="207"/>
        <end position="408"/>
    </location>
</feature>
<feature type="transmembrane region" description="Helical" evidence="4">
    <location>
        <begin position="70"/>
        <end position="92"/>
    </location>
</feature>
<dbReference type="PANTHER" id="PTHR23539:SF1">
    <property type="entry name" value="MAJOR FACILITATOR SUPERFAMILY (MFS) PROFILE DOMAIN-CONTAINING PROTEIN"/>
    <property type="match status" value="1"/>
</dbReference>
<keyword evidence="1 4" id="KW-0812">Transmembrane</keyword>
<evidence type="ECO:0000259" key="5">
    <source>
        <dbReference type="PROSITE" id="PS50850"/>
    </source>
</evidence>
<dbReference type="Pfam" id="PF07690">
    <property type="entry name" value="MFS_1"/>
    <property type="match status" value="1"/>
</dbReference>
<dbReference type="PROSITE" id="PS50850">
    <property type="entry name" value="MFS"/>
    <property type="match status" value="1"/>
</dbReference>
<comment type="caution">
    <text evidence="6">The sequence shown here is derived from an EMBL/GenBank/DDBJ whole genome shotgun (WGS) entry which is preliminary data.</text>
</comment>
<dbReference type="RefSeq" id="WP_111470878.1">
    <property type="nucleotide sequence ID" value="NZ_QLIX01000012.1"/>
</dbReference>
<keyword evidence="3 4" id="KW-0472">Membrane</keyword>
<evidence type="ECO:0000313" key="7">
    <source>
        <dbReference type="Proteomes" id="UP000249065"/>
    </source>
</evidence>
<dbReference type="GO" id="GO:0022857">
    <property type="term" value="F:transmembrane transporter activity"/>
    <property type="evidence" value="ECO:0007669"/>
    <property type="project" value="InterPro"/>
</dbReference>
<evidence type="ECO:0000313" key="6">
    <source>
        <dbReference type="EMBL" id="RAI57995.1"/>
    </source>
</evidence>
<dbReference type="Gene3D" id="1.20.1250.20">
    <property type="entry name" value="MFS general substrate transporter like domains"/>
    <property type="match status" value="2"/>
</dbReference>
<dbReference type="InterPro" id="IPR020846">
    <property type="entry name" value="MFS_dom"/>
</dbReference>
<keyword evidence="7" id="KW-1185">Reference proteome</keyword>
<evidence type="ECO:0000256" key="3">
    <source>
        <dbReference type="ARBA" id="ARBA00023136"/>
    </source>
</evidence>
<protein>
    <submittedName>
        <fullName evidence="6">MFS transporter</fullName>
    </submittedName>
</protein>
<organism evidence="6 7">
    <name type="scientific">Roseicella frigidaeris</name>
    <dbReference type="NCBI Taxonomy" id="2230885"/>
    <lineage>
        <taxon>Bacteria</taxon>
        <taxon>Pseudomonadati</taxon>
        <taxon>Pseudomonadota</taxon>
        <taxon>Alphaproteobacteria</taxon>
        <taxon>Acetobacterales</taxon>
        <taxon>Roseomonadaceae</taxon>
        <taxon>Roseicella</taxon>
    </lineage>
</organism>
<feature type="transmembrane region" description="Helical" evidence="4">
    <location>
        <begin position="249"/>
        <end position="270"/>
    </location>
</feature>
<dbReference type="InterPro" id="IPR036259">
    <property type="entry name" value="MFS_trans_sf"/>
</dbReference>
<dbReference type="SUPFAM" id="SSF103473">
    <property type="entry name" value="MFS general substrate transporter"/>
    <property type="match status" value="1"/>
</dbReference>
<dbReference type="InterPro" id="IPR011701">
    <property type="entry name" value="MFS"/>
</dbReference>
<evidence type="ECO:0000256" key="2">
    <source>
        <dbReference type="ARBA" id="ARBA00022989"/>
    </source>
</evidence>
<feature type="transmembrane region" description="Helical" evidence="4">
    <location>
        <begin position="38"/>
        <end position="58"/>
    </location>
</feature>
<feature type="transmembrane region" description="Helical" evidence="4">
    <location>
        <begin position="282"/>
        <end position="299"/>
    </location>
</feature>
<feature type="transmembrane region" description="Helical" evidence="4">
    <location>
        <begin position="371"/>
        <end position="391"/>
    </location>
</feature>
<dbReference type="Proteomes" id="UP000249065">
    <property type="component" value="Unassembled WGS sequence"/>
</dbReference>
<evidence type="ECO:0000256" key="1">
    <source>
        <dbReference type="ARBA" id="ARBA00022692"/>
    </source>
</evidence>
<reference evidence="7" key="1">
    <citation type="submission" date="2018-06" db="EMBL/GenBank/DDBJ databases">
        <authorList>
            <person name="Khan S.A."/>
        </authorList>
    </citation>
    <scope>NUCLEOTIDE SEQUENCE [LARGE SCALE GENOMIC DNA]</scope>
    <source>
        <strain evidence="7">DB-1506</strain>
    </source>
</reference>
<accession>A0A327M6D9</accession>